<dbReference type="AlphaFoldDB" id="A0A7J8BAC7"/>
<dbReference type="Proteomes" id="UP000593571">
    <property type="component" value="Unassembled WGS sequence"/>
</dbReference>
<accession>A0A7J8BAC7</accession>
<reference evidence="2 3" key="1">
    <citation type="journal article" date="2020" name="Nature">
        <title>Six reference-quality genomes reveal evolution of bat adaptations.</title>
        <authorList>
            <person name="Jebb D."/>
            <person name="Huang Z."/>
            <person name="Pippel M."/>
            <person name="Hughes G.M."/>
            <person name="Lavrichenko K."/>
            <person name="Devanna P."/>
            <person name="Winkler S."/>
            <person name="Jermiin L.S."/>
            <person name="Skirmuntt E.C."/>
            <person name="Katzourakis A."/>
            <person name="Burkitt-Gray L."/>
            <person name="Ray D.A."/>
            <person name="Sullivan K.A.M."/>
            <person name="Roscito J.G."/>
            <person name="Kirilenko B.M."/>
            <person name="Davalos L.M."/>
            <person name="Corthals A.P."/>
            <person name="Power M.L."/>
            <person name="Jones G."/>
            <person name="Ransome R.D."/>
            <person name="Dechmann D.K.N."/>
            <person name="Locatelli A.G."/>
            <person name="Puechmaille S.J."/>
            <person name="Fedrigo O."/>
            <person name="Jarvis E.D."/>
            <person name="Hiller M."/>
            <person name="Vernes S.C."/>
            <person name="Myers E.W."/>
            <person name="Teeling E.C."/>
        </authorList>
    </citation>
    <scope>NUCLEOTIDE SEQUENCE [LARGE SCALE GENOMIC DNA]</scope>
    <source>
        <strain evidence="2">MRouAeg1</strain>
        <tissue evidence="2">Muscle</tissue>
    </source>
</reference>
<keyword evidence="3" id="KW-1185">Reference proteome</keyword>
<gene>
    <name evidence="2" type="ORF">HJG63_009971</name>
</gene>
<feature type="compositionally biased region" description="Pro residues" evidence="1">
    <location>
        <begin position="111"/>
        <end position="121"/>
    </location>
</feature>
<feature type="region of interest" description="Disordered" evidence="1">
    <location>
        <begin position="75"/>
        <end position="136"/>
    </location>
</feature>
<evidence type="ECO:0000313" key="2">
    <source>
        <dbReference type="EMBL" id="KAF6395415.1"/>
    </source>
</evidence>
<name>A0A7J8BAC7_ROUAE</name>
<organism evidence="2 3">
    <name type="scientific">Rousettus aegyptiacus</name>
    <name type="common">Egyptian fruit bat</name>
    <name type="synonym">Pteropus aegyptiacus</name>
    <dbReference type="NCBI Taxonomy" id="9407"/>
    <lineage>
        <taxon>Eukaryota</taxon>
        <taxon>Metazoa</taxon>
        <taxon>Chordata</taxon>
        <taxon>Craniata</taxon>
        <taxon>Vertebrata</taxon>
        <taxon>Euteleostomi</taxon>
        <taxon>Mammalia</taxon>
        <taxon>Eutheria</taxon>
        <taxon>Laurasiatheria</taxon>
        <taxon>Chiroptera</taxon>
        <taxon>Yinpterochiroptera</taxon>
        <taxon>Pteropodoidea</taxon>
        <taxon>Pteropodidae</taxon>
        <taxon>Rousettinae</taxon>
        <taxon>Rousettus</taxon>
    </lineage>
</organism>
<evidence type="ECO:0000313" key="3">
    <source>
        <dbReference type="Proteomes" id="UP000593571"/>
    </source>
</evidence>
<sequence>MKSKIGNAPETIYKSPKHQKFLFWRQGPGLLCCPETVQPEHFHGRFYVPGTRSVPSSVDSIAFCGRNRYCPGLKWNLSNPQRGTSGPSQTELQPAKTTLKISSLSPKHPDPPPPLCPPSGRPLPRVSFPRITTAPR</sequence>
<dbReference type="EMBL" id="JACASE010000018">
    <property type="protein sequence ID" value="KAF6395415.1"/>
    <property type="molecule type" value="Genomic_DNA"/>
</dbReference>
<protein>
    <submittedName>
        <fullName evidence="2">Uncharacterized protein</fullName>
    </submittedName>
</protein>
<evidence type="ECO:0000256" key="1">
    <source>
        <dbReference type="SAM" id="MobiDB-lite"/>
    </source>
</evidence>
<feature type="compositionally biased region" description="Polar residues" evidence="1">
    <location>
        <begin position="76"/>
        <end position="101"/>
    </location>
</feature>
<comment type="caution">
    <text evidence="2">The sequence shown here is derived from an EMBL/GenBank/DDBJ whole genome shotgun (WGS) entry which is preliminary data.</text>
</comment>
<proteinExistence type="predicted"/>